<dbReference type="PROSITE" id="PS00211">
    <property type="entry name" value="ABC_TRANSPORTER_1"/>
    <property type="match status" value="1"/>
</dbReference>
<dbReference type="Pfam" id="PF00005">
    <property type="entry name" value="ABC_tran"/>
    <property type="match status" value="1"/>
</dbReference>
<evidence type="ECO:0000313" key="12">
    <source>
        <dbReference type="Proteomes" id="UP000516957"/>
    </source>
</evidence>
<dbReference type="InterPro" id="IPR050093">
    <property type="entry name" value="ABC_SmlMolc_Importer"/>
</dbReference>
<dbReference type="SUPFAM" id="SSF52540">
    <property type="entry name" value="P-loop containing nucleoside triphosphate hydrolases"/>
    <property type="match status" value="1"/>
</dbReference>
<dbReference type="Proteomes" id="UP000516957">
    <property type="component" value="Unassembled WGS sequence"/>
</dbReference>
<dbReference type="GO" id="GO:0005524">
    <property type="term" value="F:ATP binding"/>
    <property type="evidence" value="ECO:0007669"/>
    <property type="project" value="UniProtKB-KW"/>
</dbReference>
<dbReference type="FunFam" id="3.40.50.300:FF:000425">
    <property type="entry name" value="Probable ABC transporter, ATP-binding subunit"/>
    <property type="match status" value="1"/>
</dbReference>
<keyword evidence="8" id="KW-0472">Membrane</keyword>
<evidence type="ECO:0000256" key="1">
    <source>
        <dbReference type="ARBA" id="ARBA00022448"/>
    </source>
</evidence>
<evidence type="ECO:0000256" key="6">
    <source>
        <dbReference type="ARBA" id="ARBA00023004"/>
    </source>
</evidence>
<evidence type="ECO:0000259" key="10">
    <source>
        <dbReference type="PROSITE" id="PS50893"/>
    </source>
</evidence>
<dbReference type="SMART" id="SM00382">
    <property type="entry name" value="AAA"/>
    <property type="match status" value="1"/>
</dbReference>
<dbReference type="Gene3D" id="3.40.50.300">
    <property type="entry name" value="P-loop containing nucleotide triphosphate hydrolases"/>
    <property type="match status" value="1"/>
</dbReference>
<evidence type="ECO:0000256" key="8">
    <source>
        <dbReference type="ARBA" id="ARBA00023136"/>
    </source>
</evidence>
<gene>
    <name evidence="11" type="ORF">BKA08_001702</name>
</gene>
<organism evidence="11 12">
    <name type="scientific">Nocardioides marinisabuli</name>
    <dbReference type="NCBI Taxonomy" id="419476"/>
    <lineage>
        <taxon>Bacteria</taxon>
        <taxon>Bacillati</taxon>
        <taxon>Actinomycetota</taxon>
        <taxon>Actinomycetes</taxon>
        <taxon>Propionibacteriales</taxon>
        <taxon>Nocardioidaceae</taxon>
        <taxon>Nocardioides</taxon>
    </lineage>
</organism>
<dbReference type="InterPro" id="IPR027417">
    <property type="entry name" value="P-loop_NTPase"/>
</dbReference>
<keyword evidence="7" id="KW-0406">Ion transport</keyword>
<evidence type="ECO:0000256" key="2">
    <source>
        <dbReference type="ARBA" id="ARBA00022475"/>
    </source>
</evidence>
<dbReference type="RefSeq" id="WP_179615223.1">
    <property type="nucleotide sequence ID" value="NZ_CP059163.1"/>
</dbReference>
<dbReference type="PANTHER" id="PTHR42781">
    <property type="entry name" value="SPERMIDINE/PUTRESCINE IMPORT ATP-BINDING PROTEIN POTA"/>
    <property type="match status" value="1"/>
</dbReference>
<keyword evidence="3" id="KW-0410">Iron transport</keyword>
<dbReference type="PROSITE" id="PS50893">
    <property type="entry name" value="ABC_TRANSPORTER_2"/>
    <property type="match status" value="1"/>
</dbReference>
<dbReference type="GO" id="GO:0016020">
    <property type="term" value="C:membrane"/>
    <property type="evidence" value="ECO:0007669"/>
    <property type="project" value="InterPro"/>
</dbReference>
<dbReference type="GO" id="GO:0016887">
    <property type="term" value="F:ATP hydrolysis activity"/>
    <property type="evidence" value="ECO:0007669"/>
    <property type="project" value="InterPro"/>
</dbReference>
<keyword evidence="2" id="KW-1003">Cell membrane</keyword>
<dbReference type="InterPro" id="IPR015853">
    <property type="entry name" value="ABC_transpr_FbpC"/>
</dbReference>
<protein>
    <recommendedName>
        <fullName evidence="9">ABC-type quaternary amine transporter</fullName>
        <ecNumber evidence="9">7.6.2.9</ecNumber>
    </recommendedName>
</protein>
<keyword evidence="4" id="KW-0547">Nucleotide-binding</keyword>
<dbReference type="InterPro" id="IPR017871">
    <property type="entry name" value="ABC_transporter-like_CS"/>
</dbReference>
<name>A0A7Y9F0P3_9ACTN</name>
<reference evidence="11 12" key="1">
    <citation type="submission" date="2020-07" db="EMBL/GenBank/DDBJ databases">
        <title>Sequencing the genomes of 1000 actinobacteria strains.</title>
        <authorList>
            <person name="Klenk H.-P."/>
        </authorList>
    </citation>
    <scope>NUCLEOTIDE SEQUENCE [LARGE SCALE GENOMIC DNA]</scope>
    <source>
        <strain evidence="11 12">DSM 18965</strain>
    </source>
</reference>
<comment type="caution">
    <text evidence="11">The sequence shown here is derived from an EMBL/GenBank/DDBJ whole genome shotgun (WGS) entry which is preliminary data.</text>
</comment>
<accession>A0A7Y9F0P3</accession>
<evidence type="ECO:0000313" key="11">
    <source>
        <dbReference type="EMBL" id="NYD57464.1"/>
    </source>
</evidence>
<keyword evidence="5 11" id="KW-0067">ATP-binding</keyword>
<dbReference type="InterPro" id="IPR003439">
    <property type="entry name" value="ABC_transporter-like_ATP-bd"/>
</dbReference>
<evidence type="ECO:0000256" key="5">
    <source>
        <dbReference type="ARBA" id="ARBA00022840"/>
    </source>
</evidence>
<proteinExistence type="predicted"/>
<evidence type="ECO:0000256" key="9">
    <source>
        <dbReference type="ARBA" id="ARBA00066388"/>
    </source>
</evidence>
<feature type="domain" description="ABC transporter" evidence="10">
    <location>
        <begin position="2"/>
        <end position="229"/>
    </location>
</feature>
<keyword evidence="1" id="KW-0813">Transport</keyword>
<dbReference type="EC" id="7.6.2.9" evidence="9"/>
<dbReference type="GO" id="GO:0015408">
    <property type="term" value="F:ABC-type ferric iron transporter activity"/>
    <property type="evidence" value="ECO:0007669"/>
    <property type="project" value="InterPro"/>
</dbReference>
<dbReference type="CDD" id="cd03259">
    <property type="entry name" value="ABC_Carb_Solutes_like"/>
    <property type="match status" value="1"/>
</dbReference>
<evidence type="ECO:0000256" key="4">
    <source>
        <dbReference type="ARBA" id="ARBA00022741"/>
    </source>
</evidence>
<keyword evidence="6" id="KW-0408">Iron</keyword>
<dbReference type="PANTHER" id="PTHR42781:SF4">
    <property type="entry name" value="SPERMIDINE_PUTRESCINE IMPORT ATP-BINDING PROTEIN POTA"/>
    <property type="match status" value="1"/>
</dbReference>
<dbReference type="EMBL" id="JACCBE010000001">
    <property type="protein sequence ID" value="NYD57464.1"/>
    <property type="molecule type" value="Genomic_DNA"/>
</dbReference>
<keyword evidence="12" id="KW-1185">Reference proteome</keyword>
<evidence type="ECO:0000256" key="3">
    <source>
        <dbReference type="ARBA" id="ARBA00022496"/>
    </source>
</evidence>
<sequence length="341" mass="36197">MLSLTDVDVAYDGVPAVRGVSLDLPDGQVLAVLGPSGCGKSTLLRAVAGLEPSAGSIRWDGQDLARVPTHKRGFALMFQDGQLFTHLTVGRNVGYALRLRRAPGAARRVEELLELVGLAGYADRLPGTLSGGERQRVALARALAVQPRLLLLDEPLSALDAGLRERLAGDLRDILHRAGTTALMVTHDHDEAFTVADRLAVMREGRLVQEGAIEAVWRSPADTATALFLGYARVLEGAGAQRVLDAAGPHDRRAAAVAVRRSALQVGDDGPLAGVVRSLRATPEQQRLVLDVDGVGECDAVAGLDRRLGPGDRVRLRVDQTRLAVLPEVLPEVPPGAPDAR</sequence>
<dbReference type="AlphaFoldDB" id="A0A7Y9F0P3"/>
<dbReference type="InterPro" id="IPR003593">
    <property type="entry name" value="AAA+_ATPase"/>
</dbReference>
<evidence type="ECO:0000256" key="7">
    <source>
        <dbReference type="ARBA" id="ARBA00023065"/>
    </source>
</evidence>
<dbReference type="GO" id="GO:0015418">
    <property type="term" value="F:ABC-type quaternary ammonium compound transporting activity"/>
    <property type="evidence" value="ECO:0007669"/>
    <property type="project" value="UniProtKB-EC"/>
</dbReference>